<dbReference type="Gene3D" id="3.30.40.250">
    <property type="match status" value="1"/>
</dbReference>
<dbReference type="InterPro" id="IPR003776">
    <property type="entry name" value="YcaO-like_dom"/>
</dbReference>
<evidence type="ECO:0000313" key="3">
    <source>
        <dbReference type="Proteomes" id="UP001430193"/>
    </source>
</evidence>
<dbReference type="NCBIfam" id="TIGR00702">
    <property type="entry name" value="YcaO-type kinase domain"/>
    <property type="match status" value="1"/>
</dbReference>
<keyword evidence="3" id="KW-1185">Reference proteome</keyword>
<dbReference type="PANTHER" id="PTHR37809">
    <property type="entry name" value="RIBOSOMAL PROTEIN S12 METHYLTHIOTRANSFERASE ACCESSORY FACTOR YCAO"/>
    <property type="match status" value="1"/>
</dbReference>
<organism evidence="2 3">
    <name type="scientific">Dyella mobilis</name>
    <dbReference type="NCBI Taxonomy" id="1849582"/>
    <lineage>
        <taxon>Bacteria</taxon>
        <taxon>Pseudomonadati</taxon>
        <taxon>Pseudomonadota</taxon>
        <taxon>Gammaproteobacteria</taxon>
        <taxon>Lysobacterales</taxon>
        <taxon>Rhodanobacteraceae</taxon>
        <taxon>Dyella</taxon>
    </lineage>
</organism>
<evidence type="ECO:0000313" key="2">
    <source>
        <dbReference type="EMBL" id="MBM7128305.1"/>
    </source>
</evidence>
<sequence length="717" mass="79377">MIDAHFVPRFRPSLHVAATERDCAYIISERRSNRLGGEQLVALLQAIDGVRSVSELTTHLSDRVSPPDVIYLVEQLLARDYLVDADSHACDERAAFEELMGWRHATPLRVSLRGIGTCNAENLKELLLAGDVEVAERGDLIVCLVDDYLNPAIEAVLRAPDAPVLLAKVHGTRLLIGPIFGAGDSFCLHCLQYWLRHNRPVQTLLERRKGSTISLPKASHPASMAIASGLIALAIQRYAEGDRSLLRGMESLDLASMQSAKHQPTRRPQCPVCGDPGWMQHQAMKGIDPRAESELPLHEGGFRTVASGETLRRHERLVDATCGPVAYLHAMPGRHIGTRKVYVSGYLVCPTAPDSSNPFDKVCAGKGETDDDARASALCEALERFSSVFQGDEPRIRSSTKSLGASAIALDALQHFSHEQVQRRDIINAATRDRRRQVPKPLPDDAHIDWTTAWCLNDGSRHAVPLVYCFAETPPDSGHAYGIYNPNGTAAGNCLEEAILQGLLELIERDAVAIWWYNRIPRPAIDLSAFADTWLTRLVDDYATDGWRLWVLDLTHDLRIPVCAALAHHARRDRYAIGFGCHLTVELAVKRAITELNQLLDPSVDAPSPWDREQLKDASFLEPSSCPAEAPQLFPKGTLRQYIDQCVDTFARAGMSSFFVNKSRPDIGLSVAQVIVPGLRHFWPRFGAGRLYEVPVQLGWLCKPTPEEHLNPAPLFL</sequence>
<gene>
    <name evidence="2" type="ORF">ISS99_02120</name>
</gene>
<dbReference type="Gene3D" id="3.40.50.720">
    <property type="entry name" value="NAD(P)-binding Rossmann-like Domain"/>
    <property type="match status" value="1"/>
</dbReference>
<name>A0ABS2KBW4_9GAMM</name>
<evidence type="ECO:0000259" key="1">
    <source>
        <dbReference type="PROSITE" id="PS51664"/>
    </source>
</evidence>
<dbReference type="NCBIfam" id="TIGR03882">
    <property type="entry name" value="cyclo_dehyd_2"/>
    <property type="match status" value="1"/>
</dbReference>
<dbReference type="RefSeq" id="WP_204629920.1">
    <property type="nucleotide sequence ID" value="NZ_BSOC01000010.1"/>
</dbReference>
<reference evidence="2" key="1">
    <citation type="submission" date="2020-10" db="EMBL/GenBank/DDBJ databases">
        <title>Phylogeny of dyella-like bacteria.</title>
        <authorList>
            <person name="Fu J."/>
        </authorList>
    </citation>
    <scope>NUCLEOTIDE SEQUENCE</scope>
    <source>
        <strain evidence="2">DHON07</strain>
    </source>
</reference>
<dbReference type="Gene3D" id="3.30.160.660">
    <property type="match status" value="1"/>
</dbReference>
<dbReference type="PROSITE" id="PS51664">
    <property type="entry name" value="YCAO"/>
    <property type="match status" value="1"/>
</dbReference>
<dbReference type="Gene3D" id="3.30.1330.230">
    <property type="match status" value="1"/>
</dbReference>
<dbReference type="PANTHER" id="PTHR37809:SF1">
    <property type="entry name" value="RIBOSOMAL PROTEIN S12 METHYLTHIOTRANSFERASE ACCESSORY FACTOR YCAO"/>
    <property type="match status" value="1"/>
</dbReference>
<dbReference type="EMBL" id="JADIKF010000032">
    <property type="protein sequence ID" value="MBM7128305.1"/>
    <property type="molecule type" value="Genomic_DNA"/>
</dbReference>
<dbReference type="Pfam" id="PF02624">
    <property type="entry name" value="YcaO"/>
    <property type="match status" value="1"/>
</dbReference>
<dbReference type="InterPro" id="IPR022291">
    <property type="entry name" value="Bacteriocin_synth_cyclodeHase"/>
</dbReference>
<dbReference type="Gene3D" id="3.90.930.60">
    <property type="match status" value="1"/>
</dbReference>
<comment type="caution">
    <text evidence="2">The sequence shown here is derived from an EMBL/GenBank/DDBJ whole genome shotgun (WGS) entry which is preliminary data.</text>
</comment>
<dbReference type="Proteomes" id="UP001430193">
    <property type="component" value="Unassembled WGS sequence"/>
</dbReference>
<protein>
    <submittedName>
        <fullName evidence="2">TOMM leader peptide-binding protein</fullName>
    </submittedName>
</protein>
<accession>A0ABS2KBW4</accession>
<feature type="domain" description="YcaO" evidence="1">
    <location>
        <begin position="365"/>
        <end position="717"/>
    </location>
</feature>
<proteinExistence type="predicted"/>